<dbReference type="PANTHER" id="PTHR38050">
    <property type="match status" value="1"/>
</dbReference>
<accession>A0A6G1H1N0</accession>
<dbReference type="GO" id="GO:0030600">
    <property type="term" value="F:feruloyl esterase activity"/>
    <property type="evidence" value="ECO:0007669"/>
    <property type="project" value="UniProtKB-EC"/>
</dbReference>
<organism evidence="11 12">
    <name type="scientific">Aulographum hederae CBS 113979</name>
    <dbReference type="NCBI Taxonomy" id="1176131"/>
    <lineage>
        <taxon>Eukaryota</taxon>
        <taxon>Fungi</taxon>
        <taxon>Dikarya</taxon>
        <taxon>Ascomycota</taxon>
        <taxon>Pezizomycotina</taxon>
        <taxon>Dothideomycetes</taxon>
        <taxon>Pleosporomycetidae</taxon>
        <taxon>Aulographales</taxon>
        <taxon>Aulographaceae</taxon>
    </lineage>
</organism>
<evidence type="ECO:0000256" key="9">
    <source>
        <dbReference type="ARBA" id="ARBA00034075"/>
    </source>
</evidence>
<evidence type="ECO:0000256" key="4">
    <source>
        <dbReference type="ARBA" id="ARBA00022651"/>
    </source>
</evidence>
<feature type="signal peptide" evidence="10">
    <location>
        <begin position="1"/>
        <end position="24"/>
    </location>
</feature>
<evidence type="ECO:0000256" key="3">
    <source>
        <dbReference type="ARBA" id="ARBA00022525"/>
    </source>
</evidence>
<dbReference type="OrthoDB" id="424610at2759"/>
<evidence type="ECO:0000256" key="1">
    <source>
        <dbReference type="ARBA" id="ARBA00004613"/>
    </source>
</evidence>
<keyword evidence="6" id="KW-0378">Hydrolase</keyword>
<name>A0A6G1H1N0_9PEZI</name>
<feature type="chain" id="PRO_5039643260" description="feruloyl esterase" evidence="10">
    <location>
        <begin position="25"/>
        <end position="328"/>
    </location>
</feature>
<keyword evidence="8" id="KW-0624">Polysaccharide degradation</keyword>
<reference evidence="11" key="1">
    <citation type="journal article" date="2020" name="Stud. Mycol.">
        <title>101 Dothideomycetes genomes: a test case for predicting lifestyles and emergence of pathogens.</title>
        <authorList>
            <person name="Haridas S."/>
            <person name="Albert R."/>
            <person name="Binder M."/>
            <person name="Bloem J."/>
            <person name="Labutti K."/>
            <person name="Salamov A."/>
            <person name="Andreopoulos B."/>
            <person name="Baker S."/>
            <person name="Barry K."/>
            <person name="Bills G."/>
            <person name="Bluhm B."/>
            <person name="Cannon C."/>
            <person name="Castanera R."/>
            <person name="Culley D."/>
            <person name="Daum C."/>
            <person name="Ezra D."/>
            <person name="Gonzalez J."/>
            <person name="Henrissat B."/>
            <person name="Kuo A."/>
            <person name="Liang C."/>
            <person name="Lipzen A."/>
            <person name="Lutzoni F."/>
            <person name="Magnuson J."/>
            <person name="Mondo S."/>
            <person name="Nolan M."/>
            <person name="Ohm R."/>
            <person name="Pangilinan J."/>
            <person name="Park H.-J."/>
            <person name="Ramirez L."/>
            <person name="Alfaro M."/>
            <person name="Sun H."/>
            <person name="Tritt A."/>
            <person name="Yoshinaga Y."/>
            <person name="Zwiers L.-H."/>
            <person name="Turgeon B."/>
            <person name="Goodwin S."/>
            <person name="Spatafora J."/>
            <person name="Crous P."/>
            <person name="Grigoriev I."/>
        </authorList>
    </citation>
    <scope>NUCLEOTIDE SEQUENCE</scope>
    <source>
        <strain evidence="11">CBS 113979</strain>
    </source>
</reference>
<dbReference type="EMBL" id="ML977154">
    <property type="protein sequence ID" value="KAF1986957.1"/>
    <property type="molecule type" value="Genomic_DNA"/>
</dbReference>
<dbReference type="EC" id="3.1.1.73" evidence="2"/>
<evidence type="ECO:0000256" key="7">
    <source>
        <dbReference type="ARBA" id="ARBA00023277"/>
    </source>
</evidence>
<keyword evidence="12" id="KW-1185">Reference proteome</keyword>
<comment type="catalytic activity">
    <reaction evidence="9">
        <text>feruloyl-polysaccharide + H2O = ferulate + polysaccharide.</text>
        <dbReference type="EC" id="3.1.1.73"/>
    </reaction>
</comment>
<evidence type="ECO:0000256" key="8">
    <source>
        <dbReference type="ARBA" id="ARBA00023326"/>
    </source>
</evidence>
<dbReference type="GO" id="GO:0045493">
    <property type="term" value="P:xylan catabolic process"/>
    <property type="evidence" value="ECO:0007669"/>
    <property type="project" value="UniProtKB-KW"/>
</dbReference>
<dbReference type="Proteomes" id="UP000800041">
    <property type="component" value="Unassembled WGS sequence"/>
</dbReference>
<evidence type="ECO:0000313" key="12">
    <source>
        <dbReference type="Proteomes" id="UP000800041"/>
    </source>
</evidence>
<dbReference type="GO" id="GO:0005576">
    <property type="term" value="C:extracellular region"/>
    <property type="evidence" value="ECO:0007669"/>
    <property type="project" value="UniProtKB-SubCell"/>
</dbReference>
<gene>
    <name evidence="11" type="ORF">K402DRAFT_354357</name>
</gene>
<dbReference type="Pfam" id="PF10503">
    <property type="entry name" value="Esterase_PHB"/>
    <property type="match status" value="1"/>
</dbReference>
<evidence type="ECO:0000256" key="10">
    <source>
        <dbReference type="SAM" id="SignalP"/>
    </source>
</evidence>
<evidence type="ECO:0000256" key="5">
    <source>
        <dbReference type="ARBA" id="ARBA00022729"/>
    </source>
</evidence>
<dbReference type="InterPro" id="IPR043595">
    <property type="entry name" value="FaeB/C/D"/>
</dbReference>
<proteinExistence type="predicted"/>
<evidence type="ECO:0000256" key="2">
    <source>
        <dbReference type="ARBA" id="ARBA00013091"/>
    </source>
</evidence>
<evidence type="ECO:0000313" key="11">
    <source>
        <dbReference type="EMBL" id="KAF1986957.1"/>
    </source>
</evidence>
<comment type="subcellular location">
    <subcellularLocation>
        <location evidence="1">Secreted</location>
    </subcellularLocation>
</comment>
<dbReference type="InterPro" id="IPR029058">
    <property type="entry name" value="AB_hydrolase_fold"/>
</dbReference>
<protein>
    <recommendedName>
        <fullName evidence="2">feruloyl esterase</fullName>
        <ecNumber evidence="2">3.1.1.73</ecNumber>
    </recommendedName>
</protein>
<keyword evidence="7" id="KW-0119">Carbohydrate metabolism</keyword>
<keyword evidence="3" id="KW-0964">Secreted</keyword>
<dbReference type="PANTHER" id="PTHR38050:SF2">
    <property type="entry name" value="FERULOYL ESTERASE C-RELATED"/>
    <property type="match status" value="1"/>
</dbReference>
<evidence type="ECO:0000256" key="6">
    <source>
        <dbReference type="ARBA" id="ARBA00022801"/>
    </source>
</evidence>
<dbReference type="InterPro" id="IPR010126">
    <property type="entry name" value="Esterase_phb"/>
</dbReference>
<sequence>MQPLKSFTLALLASCFQFLDIAYAATPSSGCGRQIPGNINLTASTNVSIISGGFNRSYLFHLPKAYDIDTPAPLIFSYHGRTRSAEQQEGLSQFSNSSYNKDAIAVYPQGSQWSKNRRVRQWQGDPVADPEVDDIKFTLDMIDAIKSDFCIDTSRIYAAGKSNGGGLVNLLACDPRSAPVFAAYAPVSGAFYLNKNKSEPRCNPGVPLIPMMEFHGTGDETISYDGNNNDSDSRGPTFNIPTWLAEWKERDDCDRKNTTKTLCGEGTDSPEVTRYEWTCRGEKDALVHYRIDGWGHDWPSTFANNDTKKTICFDATRVIMKWFGTKSL</sequence>
<keyword evidence="4" id="KW-0858">Xylan degradation</keyword>
<keyword evidence="5 10" id="KW-0732">Signal</keyword>
<dbReference type="SUPFAM" id="SSF53474">
    <property type="entry name" value="alpha/beta-Hydrolases"/>
    <property type="match status" value="1"/>
</dbReference>
<dbReference type="AlphaFoldDB" id="A0A6G1H1N0"/>
<dbReference type="Gene3D" id="3.40.50.1820">
    <property type="entry name" value="alpha/beta hydrolase"/>
    <property type="match status" value="1"/>
</dbReference>